<comment type="caution">
    <text evidence="4">The sequence shown here is derived from an EMBL/GenBank/DDBJ whole genome shotgun (WGS) entry which is preliminary data.</text>
</comment>
<evidence type="ECO:0000256" key="1">
    <source>
        <dbReference type="SAM" id="MobiDB-lite"/>
    </source>
</evidence>
<name>A0A922EYX4_CARIL</name>
<keyword evidence="2" id="KW-0812">Transmembrane</keyword>
<dbReference type="AlphaFoldDB" id="A0A922EYX4"/>
<keyword evidence="2" id="KW-1133">Transmembrane helix</keyword>
<evidence type="ECO:0000313" key="5">
    <source>
        <dbReference type="Proteomes" id="UP000811246"/>
    </source>
</evidence>
<keyword evidence="2" id="KW-0472">Membrane</keyword>
<proteinExistence type="predicted"/>
<feature type="signal peptide" evidence="3">
    <location>
        <begin position="1"/>
        <end position="24"/>
    </location>
</feature>
<reference evidence="4" key="1">
    <citation type="submission" date="2021-01" db="EMBL/GenBank/DDBJ databases">
        <authorList>
            <person name="Lovell J.T."/>
            <person name="Bentley N."/>
            <person name="Bhattarai G."/>
            <person name="Jenkins J.W."/>
            <person name="Sreedasyam A."/>
            <person name="Alarcon Y."/>
            <person name="Bock C."/>
            <person name="Boston L."/>
            <person name="Carlson J."/>
            <person name="Cervantes K."/>
            <person name="Clermont K."/>
            <person name="Krom N."/>
            <person name="Kubenka K."/>
            <person name="Mamidi S."/>
            <person name="Mattison C."/>
            <person name="Monteros M."/>
            <person name="Pisani C."/>
            <person name="Plott C."/>
            <person name="Rajasekar S."/>
            <person name="Rhein H.S."/>
            <person name="Rohla C."/>
            <person name="Song M."/>
            <person name="Hilaire R.S."/>
            <person name="Shu S."/>
            <person name="Wells L."/>
            <person name="Wang X."/>
            <person name="Webber J."/>
            <person name="Heerema R.J."/>
            <person name="Klein P."/>
            <person name="Conner P."/>
            <person name="Grauke L."/>
            <person name="Grimwood J."/>
            <person name="Schmutz J."/>
            <person name="Randall J.J."/>
        </authorList>
    </citation>
    <scope>NUCLEOTIDE SEQUENCE</scope>
    <source>
        <tissue evidence="4">Leaf</tissue>
    </source>
</reference>
<sequence>MELGGQKWLYVALVLVLAVFHIEATRIGQGGEVAFNLHNNKVQQRDLSKNIYYGMKPKGVPLPPSGPSKRTSDSPPPPPHHRFNHALVKGPVPPSAPNQRTYDSPPPPPHHRFNHALVKGPVPPLPLTNGALTLLLHLLIIALIKLSSRVLFLPLGLAKGPLTLLLHLLIIALIKLSSRALFLPLP</sequence>
<feature type="region of interest" description="Disordered" evidence="1">
    <location>
        <begin position="58"/>
        <end position="117"/>
    </location>
</feature>
<protein>
    <submittedName>
        <fullName evidence="4">Uncharacterized protein</fullName>
    </submittedName>
</protein>
<dbReference type="Proteomes" id="UP000811246">
    <property type="component" value="Chromosome 6"/>
</dbReference>
<evidence type="ECO:0000256" key="2">
    <source>
        <dbReference type="SAM" id="Phobius"/>
    </source>
</evidence>
<evidence type="ECO:0000313" key="4">
    <source>
        <dbReference type="EMBL" id="KAG6710328.1"/>
    </source>
</evidence>
<keyword evidence="3" id="KW-0732">Signal</keyword>
<feature type="transmembrane region" description="Helical" evidence="2">
    <location>
        <begin position="131"/>
        <end position="152"/>
    </location>
</feature>
<dbReference type="EMBL" id="CM031830">
    <property type="protein sequence ID" value="KAG6710328.1"/>
    <property type="molecule type" value="Genomic_DNA"/>
</dbReference>
<organism evidence="4 5">
    <name type="scientific">Carya illinoinensis</name>
    <name type="common">Pecan</name>
    <dbReference type="NCBI Taxonomy" id="32201"/>
    <lineage>
        <taxon>Eukaryota</taxon>
        <taxon>Viridiplantae</taxon>
        <taxon>Streptophyta</taxon>
        <taxon>Embryophyta</taxon>
        <taxon>Tracheophyta</taxon>
        <taxon>Spermatophyta</taxon>
        <taxon>Magnoliopsida</taxon>
        <taxon>eudicotyledons</taxon>
        <taxon>Gunneridae</taxon>
        <taxon>Pentapetalae</taxon>
        <taxon>rosids</taxon>
        <taxon>fabids</taxon>
        <taxon>Fagales</taxon>
        <taxon>Juglandaceae</taxon>
        <taxon>Carya</taxon>
    </lineage>
</organism>
<feature type="chain" id="PRO_5037502564" evidence="3">
    <location>
        <begin position="25"/>
        <end position="186"/>
    </location>
</feature>
<evidence type="ECO:0000256" key="3">
    <source>
        <dbReference type="SAM" id="SignalP"/>
    </source>
</evidence>
<gene>
    <name evidence="4" type="ORF">I3842_06G178000</name>
</gene>
<accession>A0A922EYX4</accession>